<accession>A0ABS3VUI7</accession>
<dbReference type="Proteomes" id="UP000823521">
    <property type="component" value="Unassembled WGS sequence"/>
</dbReference>
<reference evidence="1 2" key="1">
    <citation type="submission" date="2019-12" db="EMBL/GenBank/DDBJ databases">
        <title>Whole genome sequencing of endophytic Actinobacterium Micromonospora sp. MPMI6T.</title>
        <authorList>
            <person name="Evv R."/>
            <person name="Podile A.R."/>
        </authorList>
    </citation>
    <scope>NUCLEOTIDE SEQUENCE [LARGE SCALE GENOMIC DNA]</scope>
    <source>
        <strain evidence="1 2">MPMI6</strain>
    </source>
</reference>
<evidence type="ECO:0000313" key="2">
    <source>
        <dbReference type="Proteomes" id="UP000823521"/>
    </source>
</evidence>
<sequence>MQWLAPIMGFLGGVVAASVTAIITVRTNRSKMAADIRSRWDAALLEKANDLTEATRSLRHLAEGYPQCVDRDAQTARLDEVHQRLRITSEQLRLVGDIRVQAAARRILQHGYAVRTQAETGEDPRAAQYQTHPPVSRLNDALQEFYRAVRHQLRAPDADDVLHDDDLDAIALSAGNP</sequence>
<evidence type="ECO:0008006" key="3">
    <source>
        <dbReference type="Google" id="ProtNLM"/>
    </source>
</evidence>
<keyword evidence="2" id="KW-1185">Reference proteome</keyword>
<gene>
    <name evidence="1" type="ORF">GSF22_19635</name>
</gene>
<organism evidence="1 2">
    <name type="scientific">Micromonospora echinofusca</name>
    <dbReference type="NCBI Taxonomy" id="47858"/>
    <lineage>
        <taxon>Bacteria</taxon>
        <taxon>Bacillati</taxon>
        <taxon>Actinomycetota</taxon>
        <taxon>Actinomycetes</taxon>
        <taxon>Micromonosporales</taxon>
        <taxon>Micromonosporaceae</taxon>
        <taxon>Micromonospora</taxon>
    </lineage>
</organism>
<dbReference type="EMBL" id="WVUH01000177">
    <property type="protein sequence ID" value="MBO4208202.1"/>
    <property type="molecule type" value="Genomic_DNA"/>
</dbReference>
<evidence type="ECO:0000313" key="1">
    <source>
        <dbReference type="EMBL" id="MBO4208202.1"/>
    </source>
</evidence>
<protein>
    <recommendedName>
        <fullName evidence="3">LemA protein</fullName>
    </recommendedName>
</protein>
<proteinExistence type="predicted"/>
<comment type="caution">
    <text evidence="1">The sequence shown here is derived from an EMBL/GenBank/DDBJ whole genome shotgun (WGS) entry which is preliminary data.</text>
</comment>
<name>A0ABS3VUI7_MICEH</name>
<dbReference type="RefSeq" id="WP_208815193.1">
    <property type="nucleotide sequence ID" value="NZ_WVUH01000177.1"/>
</dbReference>